<dbReference type="InterPro" id="IPR027417">
    <property type="entry name" value="P-loop_NTPase"/>
</dbReference>
<evidence type="ECO:0000256" key="4">
    <source>
        <dbReference type="ARBA" id="ARBA00022993"/>
    </source>
</evidence>
<dbReference type="Gene3D" id="3.40.50.300">
    <property type="entry name" value="P-loop containing nucleotide triphosphate hydrolases"/>
    <property type="match status" value="1"/>
</dbReference>
<evidence type="ECO:0000256" key="2">
    <source>
        <dbReference type="ARBA" id="ARBA00022741"/>
    </source>
</evidence>
<dbReference type="RefSeq" id="WP_126341450.1">
    <property type="nucleotide sequence ID" value="NZ_RXYJ01000001.1"/>
</dbReference>
<dbReference type="GO" id="GO:0005524">
    <property type="term" value="F:ATP binding"/>
    <property type="evidence" value="ECO:0007669"/>
    <property type="project" value="UniProtKB-UniRule"/>
</dbReference>
<dbReference type="GO" id="GO:0005737">
    <property type="term" value="C:cytoplasm"/>
    <property type="evidence" value="ECO:0007669"/>
    <property type="project" value="UniProtKB-SubCell"/>
</dbReference>
<dbReference type="EC" id="2.7.1.24" evidence="5 6"/>
<reference evidence="9 10" key="1">
    <citation type="submission" date="2018-12" db="EMBL/GenBank/DDBJ databases">
        <authorList>
            <person name="Lunina O.N."/>
            <person name="Grouzdev D.S."/>
            <person name="Gorlenko V.M."/>
            <person name="Savvichev A.S."/>
        </authorList>
    </citation>
    <scope>NUCLEOTIDE SEQUENCE [LARGE SCALE GENOMIC DNA]</scope>
    <source>
        <strain evidence="9 10">BrKhr-17</strain>
    </source>
</reference>
<dbReference type="CDD" id="cd02022">
    <property type="entry name" value="DPCK"/>
    <property type="match status" value="1"/>
</dbReference>
<dbReference type="HAMAP" id="MF_00376">
    <property type="entry name" value="Dephospho_CoA_kinase"/>
    <property type="match status" value="1"/>
</dbReference>
<comment type="subcellular location">
    <subcellularLocation>
        <location evidence="5">Cytoplasm</location>
    </subcellularLocation>
</comment>
<keyword evidence="5 9" id="KW-0418">Kinase</keyword>
<evidence type="ECO:0000256" key="5">
    <source>
        <dbReference type="HAMAP-Rule" id="MF_00376"/>
    </source>
</evidence>
<reference evidence="8 12" key="3">
    <citation type="submission" date="2019-11" db="EMBL/GenBank/DDBJ databases">
        <title>Green- and brown-colored morphotypes of Chlorobia in the stratified aquatic ecosystems of Kandalaksha Gulf (White Sea): A model for study of the accessory genome evolution.</title>
        <authorList>
            <person name="Grouzdev D.S."/>
        </authorList>
    </citation>
    <scope>NUCLEOTIDE SEQUENCE [LARGE SCALE GENOMIC DNA]</scope>
    <source>
        <strain evidence="8 12">ZM</strain>
    </source>
</reference>
<keyword evidence="5 9" id="KW-0808">Transferase</keyword>
<comment type="pathway">
    <text evidence="5">Cofactor biosynthesis; coenzyme A biosynthesis; CoA from (R)-pantothenate: step 5/5.</text>
</comment>
<dbReference type="PANTHER" id="PTHR10695">
    <property type="entry name" value="DEPHOSPHO-COA KINASE-RELATED"/>
    <property type="match status" value="1"/>
</dbReference>
<keyword evidence="4 5" id="KW-0173">Coenzyme A biosynthesis</keyword>
<sequence length="216" mass="23489">MTSPAPFLVGVTGGIGSGKSTLCSFLARSGCEVFEADRVAKELQVTNAGVIEGMASLFGKDIYSTNESGALVLDRKRVAAEVFSYPAKLGALNSLIHPEVRAEFMRFVQDARSRGKGIVILEAAILFESERSSDMDFIVVVAADEDIRLKRASARGRISVADIKKRMAMQWPQELLIKKSDYVLWNNGGKDELKHAATELISVLKDAAEKHSAGNR</sequence>
<evidence type="ECO:0000313" key="7">
    <source>
        <dbReference type="EMBL" id="KAA6232671.1"/>
    </source>
</evidence>
<feature type="binding site" evidence="5">
    <location>
        <begin position="16"/>
        <end position="21"/>
    </location>
    <ligand>
        <name>ATP</name>
        <dbReference type="ChEBI" id="CHEBI:30616"/>
    </ligand>
</feature>
<evidence type="ECO:0000313" key="9">
    <source>
        <dbReference type="EMBL" id="RTY39891.1"/>
    </source>
</evidence>
<dbReference type="InterPro" id="IPR001977">
    <property type="entry name" value="Depp_CoAkinase"/>
</dbReference>
<dbReference type="PROSITE" id="PS51219">
    <property type="entry name" value="DPCK"/>
    <property type="match status" value="1"/>
</dbReference>
<dbReference type="GO" id="GO:0015937">
    <property type="term" value="P:coenzyme A biosynthetic process"/>
    <property type="evidence" value="ECO:0007669"/>
    <property type="project" value="UniProtKB-UniRule"/>
</dbReference>
<dbReference type="Pfam" id="PF01121">
    <property type="entry name" value="CoaE"/>
    <property type="match status" value="1"/>
</dbReference>
<organism evidence="9 10">
    <name type="scientific">Chlorobium phaeovibrioides</name>
    <dbReference type="NCBI Taxonomy" id="1094"/>
    <lineage>
        <taxon>Bacteria</taxon>
        <taxon>Pseudomonadati</taxon>
        <taxon>Chlorobiota</taxon>
        <taxon>Chlorobiia</taxon>
        <taxon>Chlorobiales</taxon>
        <taxon>Chlorobiaceae</taxon>
        <taxon>Chlorobium/Pelodictyon group</taxon>
        <taxon>Chlorobium</taxon>
    </lineage>
</organism>
<evidence type="ECO:0000313" key="8">
    <source>
        <dbReference type="EMBL" id="MWV53745.1"/>
    </source>
</evidence>
<protein>
    <recommendedName>
        <fullName evidence="5 6">Dephospho-CoA kinase</fullName>
        <ecNumber evidence="5 6">2.7.1.24</ecNumber>
    </recommendedName>
    <alternativeName>
        <fullName evidence="5">Dephosphocoenzyme A kinase</fullName>
    </alternativeName>
</protein>
<evidence type="ECO:0000313" key="12">
    <source>
        <dbReference type="Proteomes" id="UP000489351"/>
    </source>
</evidence>
<proteinExistence type="inferred from homology"/>
<dbReference type="EMBL" id="WUBZ01000003">
    <property type="protein sequence ID" value="MWV53745.1"/>
    <property type="molecule type" value="Genomic_DNA"/>
</dbReference>
<keyword evidence="2 5" id="KW-0547">Nucleotide-binding</keyword>
<reference evidence="7 11" key="2">
    <citation type="submission" date="2019-07" db="EMBL/GenBank/DDBJ databases">
        <title>Draft genome Sequence of Chlorobium phaeovibrioides sp. strain PhvTcv-s14, from the Phylum Chlorobi.</title>
        <authorList>
            <person name="Babenko V."/>
            <person name="Boldyreva D."/>
            <person name="Kanygina A."/>
            <person name="Selezneva O."/>
            <person name="Akopiyan T."/>
            <person name="Lunina O."/>
        </authorList>
    </citation>
    <scope>NUCLEOTIDE SEQUENCE [LARGE SCALE GENOMIC DNA]</scope>
    <source>
        <strain evidence="7 11">GrTcv12</strain>
    </source>
</reference>
<dbReference type="NCBIfam" id="TIGR00152">
    <property type="entry name" value="dephospho-CoA kinase"/>
    <property type="match status" value="1"/>
</dbReference>
<evidence type="ECO:0000256" key="3">
    <source>
        <dbReference type="ARBA" id="ARBA00022840"/>
    </source>
</evidence>
<name>A0A3S0L6X2_CHLPH</name>
<evidence type="ECO:0000256" key="6">
    <source>
        <dbReference type="NCBIfam" id="TIGR00152"/>
    </source>
</evidence>
<keyword evidence="3 5" id="KW-0067">ATP-binding</keyword>
<comment type="catalytic activity">
    <reaction evidence="5">
        <text>3'-dephospho-CoA + ATP = ADP + CoA + H(+)</text>
        <dbReference type="Rhea" id="RHEA:18245"/>
        <dbReference type="ChEBI" id="CHEBI:15378"/>
        <dbReference type="ChEBI" id="CHEBI:30616"/>
        <dbReference type="ChEBI" id="CHEBI:57287"/>
        <dbReference type="ChEBI" id="CHEBI:57328"/>
        <dbReference type="ChEBI" id="CHEBI:456216"/>
        <dbReference type="EC" id="2.7.1.24"/>
    </reaction>
</comment>
<keyword evidence="12" id="KW-1185">Reference proteome</keyword>
<evidence type="ECO:0000313" key="11">
    <source>
        <dbReference type="Proteomes" id="UP000327458"/>
    </source>
</evidence>
<comment type="caution">
    <text evidence="9">The sequence shown here is derived from an EMBL/GenBank/DDBJ whole genome shotgun (WGS) entry which is preliminary data.</text>
</comment>
<dbReference type="EMBL" id="RXYK01000001">
    <property type="protein sequence ID" value="RTY39891.1"/>
    <property type="molecule type" value="Genomic_DNA"/>
</dbReference>
<comment type="function">
    <text evidence="5">Catalyzes the phosphorylation of the 3'-hydroxyl group of dephosphocoenzyme A to form coenzyme A.</text>
</comment>
<dbReference type="Proteomes" id="UP000279908">
    <property type="component" value="Unassembled WGS sequence"/>
</dbReference>
<dbReference type="UniPathway" id="UPA00241">
    <property type="reaction ID" value="UER00356"/>
</dbReference>
<dbReference type="SUPFAM" id="SSF52540">
    <property type="entry name" value="P-loop containing nucleoside triphosphate hydrolases"/>
    <property type="match status" value="1"/>
</dbReference>
<keyword evidence="5" id="KW-0963">Cytoplasm</keyword>
<evidence type="ECO:0000256" key="1">
    <source>
        <dbReference type="ARBA" id="ARBA00009018"/>
    </source>
</evidence>
<gene>
    <name evidence="5" type="primary">coaE</name>
    <name evidence="9" type="ORF">EKD02_00400</name>
    <name evidence="7" type="ORF">FP507_05950</name>
    <name evidence="8" type="ORF">GJ685_01530</name>
</gene>
<dbReference type="Proteomes" id="UP000489351">
    <property type="component" value="Unassembled WGS sequence"/>
</dbReference>
<dbReference type="Proteomes" id="UP000327458">
    <property type="component" value="Unassembled WGS sequence"/>
</dbReference>
<dbReference type="AlphaFoldDB" id="A0A3S0L6X2"/>
<dbReference type="PANTHER" id="PTHR10695:SF46">
    <property type="entry name" value="BIFUNCTIONAL COENZYME A SYNTHASE-RELATED"/>
    <property type="match status" value="1"/>
</dbReference>
<accession>A0A3S0L6X2</accession>
<dbReference type="GO" id="GO:0004140">
    <property type="term" value="F:dephospho-CoA kinase activity"/>
    <property type="evidence" value="ECO:0007669"/>
    <property type="project" value="UniProtKB-UniRule"/>
</dbReference>
<evidence type="ECO:0000313" key="10">
    <source>
        <dbReference type="Proteomes" id="UP000279908"/>
    </source>
</evidence>
<comment type="similarity">
    <text evidence="1 5">Belongs to the CoaE family.</text>
</comment>
<dbReference type="EMBL" id="VMRG01000001">
    <property type="protein sequence ID" value="KAA6232671.1"/>
    <property type="molecule type" value="Genomic_DNA"/>
</dbReference>